<sequence>MEAHEPTRGILKAQATSMDGSSARDLKEMHILVWDLLAELLQVMEDLGRRPSSLTENVSIPGHGVGMVYAGRSGAHSVLSHGVPILCSLRAFCLRRILSCEHQVKWIILL</sequence>
<accession>A0A7S1J3Z3</accession>
<dbReference type="AlphaFoldDB" id="A0A7S1J3Z3"/>
<name>A0A7S1J3Z3_9EUGL</name>
<organism evidence="1">
    <name type="scientific">Eutreptiella gymnastica</name>
    <dbReference type="NCBI Taxonomy" id="73025"/>
    <lineage>
        <taxon>Eukaryota</taxon>
        <taxon>Discoba</taxon>
        <taxon>Euglenozoa</taxon>
        <taxon>Euglenida</taxon>
        <taxon>Spirocuta</taxon>
        <taxon>Euglenophyceae</taxon>
        <taxon>Eutreptiales</taxon>
        <taxon>Eutreptiaceae</taxon>
        <taxon>Eutreptiella</taxon>
    </lineage>
</organism>
<gene>
    <name evidence="1" type="ORF">EGYM00392_LOCUS42960</name>
</gene>
<reference evidence="1" key="1">
    <citation type="submission" date="2021-01" db="EMBL/GenBank/DDBJ databases">
        <authorList>
            <person name="Corre E."/>
            <person name="Pelletier E."/>
            <person name="Niang G."/>
            <person name="Scheremetjew M."/>
            <person name="Finn R."/>
            <person name="Kale V."/>
            <person name="Holt S."/>
            <person name="Cochrane G."/>
            <person name="Meng A."/>
            <person name="Brown T."/>
            <person name="Cohen L."/>
        </authorList>
    </citation>
    <scope>NUCLEOTIDE SEQUENCE</scope>
    <source>
        <strain evidence="1">NIES-381</strain>
    </source>
</reference>
<dbReference type="EMBL" id="HBGA01115430">
    <property type="protein sequence ID" value="CAD9031818.1"/>
    <property type="molecule type" value="Transcribed_RNA"/>
</dbReference>
<evidence type="ECO:0000313" key="1">
    <source>
        <dbReference type="EMBL" id="CAD9031818.1"/>
    </source>
</evidence>
<proteinExistence type="predicted"/>
<protein>
    <submittedName>
        <fullName evidence="1">Uncharacterized protein</fullName>
    </submittedName>
</protein>